<dbReference type="EMBL" id="CP050292">
    <property type="protein sequence ID" value="QND72888.1"/>
    <property type="molecule type" value="Genomic_DNA"/>
</dbReference>
<name>A0A7G6U1K6_9BRAD</name>
<accession>A0A7G6U1K6</accession>
<organism evidence="2 3">
    <name type="scientific">Tardiphaga robiniae</name>
    <dbReference type="NCBI Taxonomy" id="943830"/>
    <lineage>
        <taxon>Bacteria</taxon>
        <taxon>Pseudomonadati</taxon>
        <taxon>Pseudomonadota</taxon>
        <taxon>Alphaproteobacteria</taxon>
        <taxon>Hyphomicrobiales</taxon>
        <taxon>Nitrobacteraceae</taxon>
        <taxon>Tardiphaga</taxon>
    </lineage>
</organism>
<proteinExistence type="predicted"/>
<dbReference type="Pfam" id="PF12802">
    <property type="entry name" value="MarR_2"/>
    <property type="match status" value="1"/>
</dbReference>
<dbReference type="Proteomes" id="UP000515291">
    <property type="component" value="Chromosome"/>
</dbReference>
<feature type="domain" description="HTH marR-type" evidence="1">
    <location>
        <begin position="7"/>
        <end position="140"/>
    </location>
</feature>
<gene>
    <name evidence="2" type="ORF">HB776_17990</name>
</gene>
<dbReference type="PROSITE" id="PS50995">
    <property type="entry name" value="HTH_MARR_2"/>
    <property type="match status" value="1"/>
</dbReference>
<dbReference type="InterPro" id="IPR036388">
    <property type="entry name" value="WH-like_DNA-bd_sf"/>
</dbReference>
<dbReference type="AlphaFoldDB" id="A0A7G6U1K6"/>
<dbReference type="PANTHER" id="PTHR33164:SF95">
    <property type="entry name" value="TRANSCRIPTIONAL REGULATOR"/>
    <property type="match status" value="1"/>
</dbReference>
<dbReference type="InterPro" id="IPR036390">
    <property type="entry name" value="WH_DNA-bd_sf"/>
</dbReference>
<dbReference type="PANTHER" id="PTHR33164">
    <property type="entry name" value="TRANSCRIPTIONAL REGULATOR, MARR FAMILY"/>
    <property type="match status" value="1"/>
</dbReference>
<sequence length="159" mass="17949">MSINELYTKPGHLIRRANQIIVGMFVEECSNFDITPVQYACLVAIQENPDGVDATRISHLIAFDRSTLGQVLDRLEAKKLITRTGSPDDRRMKLAKVTKQGTRLLEVVEPAVQRAMDRFLGRLPSSDQRAFIRIMTRLVEVNNEFSRAPLRVVADKGVL</sequence>
<dbReference type="SMART" id="SM00347">
    <property type="entry name" value="HTH_MARR"/>
    <property type="match status" value="1"/>
</dbReference>
<dbReference type="PRINTS" id="PR00598">
    <property type="entry name" value="HTHMARR"/>
</dbReference>
<dbReference type="InterPro" id="IPR039422">
    <property type="entry name" value="MarR/SlyA-like"/>
</dbReference>
<reference evidence="3" key="1">
    <citation type="journal article" date="2020" name="Mol. Plant Microbe">
        <title>Rhizobial microsymbionts of the narrowly endemic Oxytropis species growing in Kamchatka are characterized by significant genetic diversity and possess a set of genes that are associated with T3SS and T6SS secretion systems and can affect the development of symbiosis.</title>
        <authorList>
            <person name="Safronova V."/>
            <person name="Guro P."/>
            <person name="Sazanova A."/>
            <person name="Kuznetsova I."/>
            <person name="Belimov A."/>
            <person name="Yakubov V."/>
            <person name="Chirak E."/>
            <person name="Afonin A."/>
            <person name="Gogolev Y."/>
            <person name="Andronov E."/>
            <person name="Tikhonovich I."/>
        </authorList>
    </citation>
    <scope>NUCLEOTIDE SEQUENCE [LARGE SCALE GENOMIC DNA]</scope>
    <source>
        <strain evidence="3">581</strain>
    </source>
</reference>
<dbReference type="RefSeq" id="WP_184511785.1">
    <property type="nucleotide sequence ID" value="NZ_CP050292.1"/>
</dbReference>
<dbReference type="GO" id="GO:0003700">
    <property type="term" value="F:DNA-binding transcription factor activity"/>
    <property type="evidence" value="ECO:0007669"/>
    <property type="project" value="InterPro"/>
</dbReference>
<dbReference type="GO" id="GO:0006950">
    <property type="term" value="P:response to stress"/>
    <property type="evidence" value="ECO:0007669"/>
    <property type="project" value="TreeGrafter"/>
</dbReference>
<dbReference type="SUPFAM" id="SSF46785">
    <property type="entry name" value="Winged helix' DNA-binding domain"/>
    <property type="match status" value="1"/>
</dbReference>
<evidence type="ECO:0000259" key="1">
    <source>
        <dbReference type="PROSITE" id="PS50995"/>
    </source>
</evidence>
<dbReference type="InterPro" id="IPR000835">
    <property type="entry name" value="HTH_MarR-typ"/>
</dbReference>
<evidence type="ECO:0000313" key="2">
    <source>
        <dbReference type="EMBL" id="QND72888.1"/>
    </source>
</evidence>
<protein>
    <submittedName>
        <fullName evidence="2">MarR family transcriptional regulator</fullName>
    </submittedName>
</protein>
<evidence type="ECO:0000313" key="3">
    <source>
        <dbReference type="Proteomes" id="UP000515291"/>
    </source>
</evidence>
<dbReference type="Gene3D" id="1.10.10.10">
    <property type="entry name" value="Winged helix-like DNA-binding domain superfamily/Winged helix DNA-binding domain"/>
    <property type="match status" value="1"/>
</dbReference>
<dbReference type="KEGG" id="trb:HB776_17990"/>